<dbReference type="AlphaFoldDB" id="A0A2W7SKQ2"/>
<keyword evidence="2" id="KW-0808">Transferase</keyword>
<evidence type="ECO:0000256" key="2">
    <source>
        <dbReference type="ARBA" id="ARBA00022679"/>
    </source>
</evidence>
<dbReference type="InterPro" id="IPR038460">
    <property type="entry name" value="AcetylCoA_hyd_C_sf"/>
</dbReference>
<evidence type="ECO:0000313" key="5">
    <source>
        <dbReference type="EMBL" id="PZX63515.1"/>
    </source>
</evidence>
<dbReference type="InterPro" id="IPR037171">
    <property type="entry name" value="NagB/RpiA_transferase-like"/>
</dbReference>
<evidence type="ECO:0000259" key="3">
    <source>
        <dbReference type="Pfam" id="PF02550"/>
    </source>
</evidence>
<dbReference type="GO" id="GO:0006083">
    <property type="term" value="P:acetate metabolic process"/>
    <property type="evidence" value="ECO:0007669"/>
    <property type="project" value="InterPro"/>
</dbReference>
<protein>
    <submittedName>
        <fullName evidence="5">Acyl-CoA hydrolase</fullName>
    </submittedName>
</protein>
<dbReference type="RefSeq" id="WP_111294199.1">
    <property type="nucleotide sequence ID" value="NZ_QKZV01000003.1"/>
</dbReference>
<organism evidence="5 6">
    <name type="scientific">Hydrotalea sandarakina</name>
    <dbReference type="NCBI Taxonomy" id="1004304"/>
    <lineage>
        <taxon>Bacteria</taxon>
        <taxon>Pseudomonadati</taxon>
        <taxon>Bacteroidota</taxon>
        <taxon>Chitinophagia</taxon>
        <taxon>Chitinophagales</taxon>
        <taxon>Chitinophagaceae</taxon>
        <taxon>Hydrotalea</taxon>
    </lineage>
</organism>
<dbReference type="PANTHER" id="PTHR21432">
    <property type="entry name" value="ACETYL-COA HYDROLASE-RELATED"/>
    <property type="match status" value="1"/>
</dbReference>
<dbReference type="SUPFAM" id="SSF100950">
    <property type="entry name" value="NagB/RpiA/CoA transferase-like"/>
    <property type="match status" value="2"/>
</dbReference>
<sequence length="428" mass="47150">MQTIEYVTAANALSIIQSNQRVFIHGSACTPLFLLRELAKEAPRLQNVETVFITVQGDIVIDKPEYQNAFHINCLFVSASVREAVNSGRADFIPAFLSDIPDLFKKNVLPIDVAIVQVSPPDEHGYCTLGLSVDIARTAVNTAKYIIAQVNPNMPRTHGDGLLHVSHITKMVYHEEALPELDYASKTGAAEIQIGKYIAEMIDDGSTLQLGIGTIPDAVLKSLHNHKNLGLHTEMCSDGVIDLMEKDVINNKFKKIHPNKNVTSFAFGTKRLYSYVNDNPAFAFLDIDYVNDPHVIRRNNKVIAINSAIEVDITGQICADSIGTYQYSGIGGQMDFMRGAALSEGGKPIIALTSRTKKGISRITPHLKEGAGVVTTRGHIHYVVTEFGVAYLYGKNLRQRAKALIAIAHPDDRETLAKSCFERFKIFV</sequence>
<dbReference type="Pfam" id="PF13336">
    <property type="entry name" value="AcetylCoA_hyd_C"/>
    <property type="match status" value="1"/>
</dbReference>
<dbReference type="PANTHER" id="PTHR21432:SF20">
    <property type="entry name" value="ACETYL-COA HYDROLASE"/>
    <property type="match status" value="1"/>
</dbReference>
<dbReference type="Proteomes" id="UP000249720">
    <property type="component" value="Unassembled WGS sequence"/>
</dbReference>
<dbReference type="Pfam" id="PF02550">
    <property type="entry name" value="AcetylCoA_hydro"/>
    <property type="match status" value="1"/>
</dbReference>
<name>A0A2W7SKQ2_9BACT</name>
<comment type="similarity">
    <text evidence="1">Belongs to the acetyl-CoA hydrolase/transferase family.</text>
</comment>
<dbReference type="EMBL" id="QKZV01000003">
    <property type="protein sequence ID" value="PZX63515.1"/>
    <property type="molecule type" value="Genomic_DNA"/>
</dbReference>
<dbReference type="Gene3D" id="3.30.750.70">
    <property type="entry name" value="4-hydroxybutyrate coenzyme like domains"/>
    <property type="match status" value="1"/>
</dbReference>
<dbReference type="Gene3D" id="3.40.1080.20">
    <property type="entry name" value="Acetyl-CoA hydrolase/transferase C-terminal domain"/>
    <property type="match status" value="1"/>
</dbReference>
<dbReference type="InterPro" id="IPR026888">
    <property type="entry name" value="AcetylCoA_hyd_C"/>
</dbReference>
<reference evidence="5 6" key="1">
    <citation type="submission" date="2018-06" db="EMBL/GenBank/DDBJ databases">
        <title>Genomic Encyclopedia of Archaeal and Bacterial Type Strains, Phase II (KMG-II): from individual species to whole genera.</title>
        <authorList>
            <person name="Goeker M."/>
        </authorList>
    </citation>
    <scope>NUCLEOTIDE SEQUENCE [LARGE SCALE GENOMIC DNA]</scope>
    <source>
        <strain evidence="5 6">DSM 23241</strain>
    </source>
</reference>
<keyword evidence="6" id="KW-1185">Reference proteome</keyword>
<dbReference type="GO" id="GO:0016787">
    <property type="term" value="F:hydrolase activity"/>
    <property type="evidence" value="ECO:0007669"/>
    <property type="project" value="UniProtKB-KW"/>
</dbReference>
<dbReference type="OrthoDB" id="9801795at2"/>
<dbReference type="InterPro" id="IPR046433">
    <property type="entry name" value="ActCoA_hydro"/>
</dbReference>
<dbReference type="Gene3D" id="3.40.1080.10">
    <property type="entry name" value="Glutaconate Coenzyme A-transferase"/>
    <property type="match status" value="1"/>
</dbReference>
<evidence type="ECO:0000313" key="6">
    <source>
        <dbReference type="Proteomes" id="UP000249720"/>
    </source>
</evidence>
<comment type="caution">
    <text evidence="5">The sequence shown here is derived from an EMBL/GenBank/DDBJ whole genome shotgun (WGS) entry which is preliminary data.</text>
</comment>
<keyword evidence="5" id="KW-0378">Hydrolase</keyword>
<feature type="domain" description="Acetyl-CoA hydrolase/transferase C-terminal" evidence="4">
    <location>
        <begin position="268"/>
        <end position="419"/>
    </location>
</feature>
<evidence type="ECO:0000256" key="1">
    <source>
        <dbReference type="ARBA" id="ARBA00009632"/>
    </source>
</evidence>
<gene>
    <name evidence="5" type="ORF">LX80_01159</name>
</gene>
<feature type="domain" description="Acetyl-CoA hydrolase/transferase N-terminal" evidence="3">
    <location>
        <begin position="9"/>
        <end position="176"/>
    </location>
</feature>
<accession>A0A2W7SKQ2</accession>
<dbReference type="GO" id="GO:0008775">
    <property type="term" value="F:acetate CoA-transferase activity"/>
    <property type="evidence" value="ECO:0007669"/>
    <property type="project" value="InterPro"/>
</dbReference>
<proteinExistence type="inferred from homology"/>
<evidence type="ECO:0000259" key="4">
    <source>
        <dbReference type="Pfam" id="PF13336"/>
    </source>
</evidence>
<dbReference type="InterPro" id="IPR003702">
    <property type="entry name" value="ActCoA_hydro_N"/>
</dbReference>